<dbReference type="Proteomes" id="UP000003146">
    <property type="component" value="Unassembled WGS sequence"/>
</dbReference>
<evidence type="ECO:0000313" key="1">
    <source>
        <dbReference type="EMBL" id="EDV02292.1"/>
    </source>
</evidence>
<organism evidence="1 2">
    <name type="scientific">Phocaeicola coprocola DSM 17136</name>
    <dbReference type="NCBI Taxonomy" id="470145"/>
    <lineage>
        <taxon>Bacteria</taxon>
        <taxon>Pseudomonadati</taxon>
        <taxon>Bacteroidota</taxon>
        <taxon>Bacteroidia</taxon>
        <taxon>Bacteroidales</taxon>
        <taxon>Bacteroidaceae</taxon>
        <taxon>Phocaeicola</taxon>
    </lineage>
</organism>
<reference evidence="1 2" key="2">
    <citation type="submission" date="2008-04" db="EMBL/GenBank/DDBJ databases">
        <authorList>
            <person name="Fulton L."/>
            <person name="Clifton S."/>
            <person name="Fulton B."/>
            <person name="Xu J."/>
            <person name="Minx P."/>
            <person name="Pepin K.H."/>
            <person name="Johnson M."/>
            <person name="Thiruvilangam P."/>
            <person name="Bhonagiri V."/>
            <person name="Nash W.E."/>
            <person name="Mardis E.R."/>
            <person name="Wilson R.K."/>
        </authorList>
    </citation>
    <scope>NUCLEOTIDE SEQUENCE [LARGE SCALE GENOMIC DNA]</scope>
    <source>
        <strain evidence="1 2">DSM 17136</strain>
    </source>
</reference>
<dbReference type="EMBL" id="ABIY02000056">
    <property type="protein sequence ID" value="EDV02292.1"/>
    <property type="molecule type" value="Genomic_DNA"/>
</dbReference>
<dbReference type="AlphaFoldDB" id="B3JFI9"/>
<comment type="caution">
    <text evidence="1">The sequence shown here is derived from an EMBL/GenBank/DDBJ whole genome shotgun (WGS) entry which is preliminary data.</text>
</comment>
<dbReference type="HOGENOM" id="CLU_3284718_0_0_10"/>
<reference evidence="1 2" key="1">
    <citation type="submission" date="2008-04" db="EMBL/GenBank/DDBJ databases">
        <title>Draft genome sequence of Bacteroides coprocola (DSM 17136).</title>
        <authorList>
            <person name="Sudarsanam P."/>
            <person name="Ley R."/>
            <person name="Guruge J."/>
            <person name="Turnbaugh P.J."/>
            <person name="Mahowald M."/>
            <person name="Liep D."/>
            <person name="Gordon J."/>
        </authorList>
    </citation>
    <scope>NUCLEOTIDE SEQUENCE [LARGE SCALE GENOMIC DNA]</scope>
    <source>
        <strain evidence="1 2">DSM 17136</strain>
    </source>
</reference>
<name>B3JFI9_9BACT</name>
<evidence type="ECO:0000313" key="2">
    <source>
        <dbReference type="Proteomes" id="UP000003146"/>
    </source>
</evidence>
<gene>
    <name evidence="1" type="ORF">BACCOP_00638</name>
</gene>
<protein>
    <submittedName>
        <fullName evidence="1">Uncharacterized protein</fullName>
    </submittedName>
</protein>
<sequence length="40" mass="4883">MYVSFHKACVWVIRVEKTVIWLRTHYIKANIFAVHEYDKS</sequence>
<accession>B3JFI9</accession>
<proteinExistence type="predicted"/>